<dbReference type="PANTHER" id="PTHR14017">
    <property type="entry name" value="LYSINE-SPECIFIC DEMETHYLASE"/>
    <property type="match status" value="1"/>
</dbReference>
<dbReference type="InterPro" id="IPR003347">
    <property type="entry name" value="JmjC_dom"/>
</dbReference>
<dbReference type="Ensembl" id="ENSSANT00000113095.1">
    <property type="protein sequence ID" value="ENSSANP00000106588.1"/>
    <property type="gene ID" value="ENSSANG00000051574.1"/>
</dbReference>
<evidence type="ECO:0000256" key="4">
    <source>
        <dbReference type="ARBA" id="ARBA00034483"/>
    </source>
</evidence>
<comment type="catalytic activity">
    <reaction evidence="6">
        <text>N(6),N(6),N(6)-trimethyl-L-lysyl(27)-[histone H3] + 2 2-oxoglutarate + 2 O2 = N(6)-methyl-L-lysyl(27)-[histone H3] + 2 formaldehyde + 2 succinate + 2 CO2</text>
        <dbReference type="Rhea" id="RHEA:60224"/>
        <dbReference type="Rhea" id="RHEA-COMP:15535"/>
        <dbReference type="Rhea" id="RHEA-COMP:15544"/>
        <dbReference type="ChEBI" id="CHEBI:15379"/>
        <dbReference type="ChEBI" id="CHEBI:16526"/>
        <dbReference type="ChEBI" id="CHEBI:16810"/>
        <dbReference type="ChEBI" id="CHEBI:16842"/>
        <dbReference type="ChEBI" id="CHEBI:30031"/>
        <dbReference type="ChEBI" id="CHEBI:61929"/>
        <dbReference type="ChEBI" id="CHEBI:61961"/>
        <dbReference type="EC" id="1.14.11.68"/>
    </reaction>
</comment>
<evidence type="ECO:0000256" key="8">
    <source>
        <dbReference type="SAM" id="MobiDB-lite"/>
    </source>
</evidence>
<dbReference type="Gene3D" id="2.60.120.650">
    <property type="entry name" value="Cupin"/>
    <property type="match status" value="1"/>
</dbReference>
<dbReference type="Pfam" id="PF21326">
    <property type="entry name" value="KDM6_GATAL"/>
    <property type="match status" value="1"/>
</dbReference>
<accession>A0A671TEG0</accession>
<evidence type="ECO:0000256" key="7">
    <source>
        <dbReference type="PROSITE-ProRule" id="PRU00339"/>
    </source>
</evidence>
<evidence type="ECO:0000256" key="1">
    <source>
        <dbReference type="ARBA" id="ARBA00004123"/>
    </source>
</evidence>
<keyword evidence="7" id="KW-0802">TPR repeat</keyword>
<dbReference type="GO" id="GO:0031490">
    <property type="term" value="F:chromatin DNA binding"/>
    <property type="evidence" value="ECO:0007669"/>
    <property type="project" value="TreeGrafter"/>
</dbReference>
<feature type="compositionally biased region" description="Polar residues" evidence="8">
    <location>
        <begin position="511"/>
        <end position="523"/>
    </location>
</feature>
<dbReference type="GO" id="GO:0010468">
    <property type="term" value="P:regulation of gene expression"/>
    <property type="evidence" value="ECO:0007669"/>
    <property type="project" value="TreeGrafter"/>
</dbReference>
<comment type="similarity">
    <text evidence="4">Belongs to the UTX family.</text>
</comment>
<proteinExistence type="inferred from homology"/>
<dbReference type="GO" id="GO:0000978">
    <property type="term" value="F:RNA polymerase II cis-regulatory region sequence-specific DNA binding"/>
    <property type="evidence" value="ECO:0007669"/>
    <property type="project" value="TreeGrafter"/>
</dbReference>
<feature type="compositionally biased region" description="Polar residues" evidence="8">
    <location>
        <begin position="532"/>
        <end position="546"/>
    </location>
</feature>
<keyword evidence="2" id="KW-0597">Phosphoprotein</keyword>
<feature type="compositionally biased region" description="Polar residues" evidence="8">
    <location>
        <begin position="621"/>
        <end position="636"/>
    </location>
</feature>
<evidence type="ECO:0000259" key="9">
    <source>
        <dbReference type="PROSITE" id="PS51184"/>
    </source>
</evidence>
<dbReference type="FunFam" id="2.10.110.20:FF:000001">
    <property type="entry name" value="lysine-specific demethylase 6A isoform X2"/>
    <property type="match status" value="1"/>
</dbReference>
<feature type="compositionally biased region" description="Polar residues" evidence="8">
    <location>
        <begin position="736"/>
        <end position="748"/>
    </location>
</feature>
<dbReference type="SUPFAM" id="SSF48452">
    <property type="entry name" value="TPR-like"/>
    <property type="match status" value="2"/>
</dbReference>
<feature type="repeat" description="TPR" evidence="7">
    <location>
        <begin position="94"/>
        <end position="127"/>
    </location>
</feature>
<evidence type="ECO:0000256" key="6">
    <source>
        <dbReference type="ARBA" id="ARBA00048695"/>
    </source>
</evidence>
<dbReference type="InterPro" id="IPR019734">
    <property type="entry name" value="TPR_rpt"/>
</dbReference>
<dbReference type="SMART" id="SM00558">
    <property type="entry name" value="JmjC"/>
    <property type="match status" value="1"/>
</dbReference>
<feature type="repeat" description="TPR" evidence="7">
    <location>
        <begin position="314"/>
        <end position="347"/>
    </location>
</feature>
<reference evidence="10" key="1">
    <citation type="submission" date="2025-08" db="UniProtKB">
        <authorList>
            <consortium name="Ensembl"/>
        </authorList>
    </citation>
    <scope>IDENTIFICATION</scope>
</reference>
<feature type="repeat" description="TPR" evidence="7">
    <location>
        <begin position="131"/>
        <end position="164"/>
    </location>
</feature>
<dbReference type="PROSITE" id="PS50005">
    <property type="entry name" value="TPR"/>
    <property type="match status" value="3"/>
</dbReference>
<dbReference type="InterPro" id="IPR046941">
    <property type="entry name" value="KDM6_GATAL_sf"/>
</dbReference>
<dbReference type="PROSITE" id="PS51184">
    <property type="entry name" value="JMJC"/>
    <property type="match status" value="1"/>
</dbReference>
<evidence type="ECO:0000313" key="10">
    <source>
        <dbReference type="Ensembl" id="ENSSANP00000106588.1"/>
    </source>
</evidence>
<dbReference type="SMART" id="SM00028">
    <property type="entry name" value="TPR"/>
    <property type="match status" value="6"/>
</dbReference>
<dbReference type="FunFam" id="2.60.120.650:FF:000002">
    <property type="entry name" value="lysine-specific demethylase 6A isoform X2"/>
    <property type="match status" value="1"/>
</dbReference>
<evidence type="ECO:0000256" key="5">
    <source>
        <dbReference type="ARBA" id="ARBA00034525"/>
    </source>
</evidence>
<feature type="compositionally biased region" description="Polar residues" evidence="8">
    <location>
        <begin position="573"/>
        <end position="589"/>
    </location>
</feature>
<organism evidence="10 11">
    <name type="scientific">Sinocyclocheilus anshuiensis</name>
    <dbReference type="NCBI Taxonomy" id="1608454"/>
    <lineage>
        <taxon>Eukaryota</taxon>
        <taxon>Metazoa</taxon>
        <taxon>Chordata</taxon>
        <taxon>Craniata</taxon>
        <taxon>Vertebrata</taxon>
        <taxon>Euteleostomi</taxon>
        <taxon>Actinopterygii</taxon>
        <taxon>Neopterygii</taxon>
        <taxon>Teleostei</taxon>
        <taxon>Ostariophysi</taxon>
        <taxon>Cypriniformes</taxon>
        <taxon>Cyprinidae</taxon>
        <taxon>Cyprininae</taxon>
        <taxon>Sinocyclocheilus</taxon>
    </lineage>
</organism>
<keyword evidence="3" id="KW-0539">Nucleus</keyword>
<feature type="region of interest" description="Disordered" evidence="8">
    <location>
        <begin position="703"/>
        <end position="756"/>
    </location>
</feature>
<dbReference type="Gene3D" id="1.25.40.10">
    <property type="entry name" value="Tetratricopeptide repeat domain"/>
    <property type="match status" value="2"/>
</dbReference>
<protein>
    <recommendedName>
        <fullName evidence="5">[histone H3]-trimethyl-L-lysine(27) demethylase</fullName>
        <ecNumber evidence="5">1.14.11.68</ecNumber>
    </recommendedName>
</protein>
<dbReference type="GO" id="GO:0071558">
    <property type="term" value="F:histone H3K27me2/H3K27me3 demethylase activity"/>
    <property type="evidence" value="ECO:0007669"/>
    <property type="project" value="UniProtKB-EC"/>
</dbReference>
<keyword evidence="11" id="KW-1185">Reference proteome</keyword>
<feature type="compositionally biased region" description="Basic and acidic residues" evidence="8">
    <location>
        <begin position="941"/>
        <end position="957"/>
    </location>
</feature>
<dbReference type="Gene3D" id="1.20.58.1370">
    <property type="match status" value="1"/>
</dbReference>
<dbReference type="InterPro" id="IPR011990">
    <property type="entry name" value="TPR-like_helical_dom_sf"/>
</dbReference>
<feature type="region of interest" description="Disordered" evidence="8">
    <location>
        <begin position="488"/>
        <end position="663"/>
    </location>
</feature>
<feature type="domain" description="JmjC" evidence="9">
    <location>
        <begin position="989"/>
        <end position="1152"/>
    </location>
</feature>
<dbReference type="Gene3D" id="2.10.110.20">
    <property type="match status" value="1"/>
</dbReference>
<evidence type="ECO:0000256" key="2">
    <source>
        <dbReference type="ARBA" id="ARBA00022553"/>
    </source>
</evidence>
<dbReference type="InterPro" id="IPR051630">
    <property type="entry name" value="Corepressor-Demethylase"/>
</dbReference>
<feature type="region of interest" description="Disordered" evidence="8">
    <location>
        <begin position="16"/>
        <end position="41"/>
    </location>
</feature>
<feature type="compositionally biased region" description="Low complexity" evidence="8">
    <location>
        <begin position="594"/>
        <end position="607"/>
    </location>
</feature>
<sequence>MKSCGVSVAAVARAAAAAGDGDEEKKMAAGKASETEEDFPKLTPQERERLASVDSTLFGFQRLHEDGARTKALLLKAVRCYDVYILKAEGKVEPEVFCQLGHFNLLLEDYPKALSAYQRYYSLQSDYWKNAAFLYGLGLVYFHYNAFHWAIKAFQEVLYIDPSFSRAKEIHLRLGLMFKVNTDYESSLKHFQLALIDSTPCTLSKAESKYPPMHKKYRIAKEAYESLLQTENLPAQVKATTLQQLGWMHHTVEQLGDKANKNSYAIQCLQKSLEADPNSGQSWYFLGRCYSSIGKVQDAFISYRQSIDKSEASADTWCSIGVLYQQQNQPMDALQAYICAVQLDHSHAAAWMDLGTLYESCNQPQDAIKCYINATCSKSCSNIPALTARIKCLQVERVLAHDVIRRGSVHMRLNAMGQIRPSVSNGPIANPSLPMNSNSTSSSHHPHFALFCTPSAHSRCAAQPIANGSVPASPAPCTAGTLGNTDAVSVGNNHLPGSGSNGNVPYLRQNALPQNCTTPTSSSMDDEPWKSQHINSTQGLQKSPGSYSAGPNGEQPSSSAGMSQPTPAAGTGVPNQVGPSATASGTLAQEASHNHLPSSSSPHSATSGGQQGIVHTKESKPSGNGHSAGTPNSTATAEGLPNHVHHGQTNVAGAKPCSPGVLSSDNPQLSALLIGKANDSNKSNGGGLTAAGTKVNNVLPSLHQGQKAQENSVATSPCSAMSTATPSPKSADHHSTQNSVNSLNSPTLNGKGLEDSQSPLKVASPLVCHKPKPHSFTPWSSVSIYPSSSDVLKACRNLGKNGVSSNSILLDKCPPPRLPPAPFPLLPKDKLNPPTPSIYLENKRDAFFPPLHQFCTNAGNPVTVIRGLAGALKLDLGLFSTKTLVDANPEHLVEVRTQLSQPTDENWDVTGSRKMWRFESSRSHTTIARYAQYQASSFQESLREENEKKGQKDHSDTESAPSENVVRRRRGPFKHIKFGTNIDLSDEKKWKLQLAELSKLPAFVRVVSAGNLLSHVGHTILGMNTVQLYMKVPGSRTPGHQENNNFCSVNINIGPGDCEWFAVPEPYWGVINDFCEKNNINYLMGSWWPNLEDLYEANVPVYRFIQRPGDLVWLNTGTVHWVQAIGWCNNIAWNVGPLTAHQYKLAVERFEWNKLQIYCTTFMNQCQTLREALIAAGKELVWHGRTKDEPAHYCSICEVEVFDLLFVTSESNSRKTYVVHCQGCARRCSPNLENFVVLEQYRIEDLTHMCDQFTLAPALPSSST</sequence>
<dbReference type="AlphaFoldDB" id="A0A671TEG0"/>
<dbReference type="Proteomes" id="UP000472260">
    <property type="component" value="Unassembled WGS sequence"/>
</dbReference>
<dbReference type="SUPFAM" id="SSF51197">
    <property type="entry name" value="Clavaminate synthase-like"/>
    <property type="match status" value="1"/>
</dbReference>
<reference evidence="10" key="2">
    <citation type="submission" date="2025-09" db="UniProtKB">
        <authorList>
            <consortium name="Ensembl"/>
        </authorList>
    </citation>
    <scope>IDENTIFICATION</scope>
</reference>
<feature type="region of interest" description="Disordered" evidence="8">
    <location>
        <begin position="939"/>
        <end position="966"/>
    </location>
</feature>
<evidence type="ECO:0000256" key="3">
    <source>
        <dbReference type="ARBA" id="ARBA00023242"/>
    </source>
</evidence>
<feature type="compositionally biased region" description="Polar residues" evidence="8">
    <location>
        <begin position="703"/>
        <end position="728"/>
    </location>
</feature>
<dbReference type="GO" id="GO:0007507">
    <property type="term" value="P:heart development"/>
    <property type="evidence" value="ECO:0007669"/>
    <property type="project" value="TreeGrafter"/>
</dbReference>
<dbReference type="FunFam" id="1.25.40.10:FF:000022">
    <property type="entry name" value="lysine-specific demethylase 6A isoform X1"/>
    <property type="match status" value="1"/>
</dbReference>
<gene>
    <name evidence="10" type="primary">kdm6a</name>
</gene>
<name>A0A671TEG0_9TELE</name>
<comment type="subcellular location">
    <subcellularLocation>
        <location evidence="1">Nucleus</location>
    </subcellularLocation>
</comment>
<dbReference type="PANTHER" id="PTHR14017:SF9">
    <property type="entry name" value="LYSINE-SPECIFIC DEMETHYLASE 6A"/>
    <property type="match status" value="1"/>
</dbReference>
<evidence type="ECO:0000313" key="11">
    <source>
        <dbReference type="Proteomes" id="UP000472260"/>
    </source>
</evidence>
<dbReference type="InterPro" id="IPR048560">
    <property type="entry name" value="KDM6A_B-like_GATAL"/>
</dbReference>
<feature type="compositionally biased region" description="Polar residues" evidence="8">
    <location>
        <begin position="554"/>
        <end position="566"/>
    </location>
</feature>
<dbReference type="FunFam" id="1.25.40.10:FF:000011">
    <property type="entry name" value="lysine-specific demethylase 6A isoform X3"/>
    <property type="match status" value="1"/>
</dbReference>
<dbReference type="GO" id="GO:0044666">
    <property type="term" value="C:MLL3/4 complex"/>
    <property type="evidence" value="ECO:0007669"/>
    <property type="project" value="TreeGrafter"/>
</dbReference>
<dbReference type="EC" id="1.14.11.68" evidence="5"/>
<dbReference type="Pfam" id="PF02373">
    <property type="entry name" value="JmjC"/>
    <property type="match status" value="1"/>
</dbReference>